<dbReference type="InterPro" id="IPR011063">
    <property type="entry name" value="TilS/TtcA_N"/>
</dbReference>
<comment type="domain">
    <text evidence="6">The N-terminal region contains the highly conserved SGGXDS motif, predicted to be a P-loop motif involved in ATP binding.</text>
</comment>
<dbReference type="KEGG" id="mgz:GCW_03730"/>
<dbReference type="PANTHER" id="PTHR43033">
    <property type="entry name" value="TRNA(ILE)-LYSIDINE SYNTHASE-RELATED"/>
    <property type="match status" value="1"/>
</dbReference>
<dbReference type="SUPFAM" id="SSF52402">
    <property type="entry name" value="Adenine nucleotide alpha hydrolases-like"/>
    <property type="match status" value="1"/>
</dbReference>
<dbReference type="Pfam" id="PF01171">
    <property type="entry name" value="ATP_bind_3"/>
    <property type="match status" value="1"/>
</dbReference>
<evidence type="ECO:0000256" key="6">
    <source>
        <dbReference type="HAMAP-Rule" id="MF_01161"/>
    </source>
</evidence>
<dbReference type="EC" id="6.3.4.19" evidence="6"/>
<evidence type="ECO:0000256" key="3">
    <source>
        <dbReference type="ARBA" id="ARBA00022741"/>
    </source>
</evidence>
<dbReference type="InterPro" id="IPR012094">
    <property type="entry name" value="tRNA_Ile_lys_synt"/>
</dbReference>
<feature type="domain" description="tRNA(Ile)-lysidine/2-thiocytidine synthase N-terminal" evidence="7">
    <location>
        <begin position="8"/>
        <end position="181"/>
    </location>
</feature>
<keyword evidence="2 6" id="KW-0819">tRNA processing</keyword>
<dbReference type="GeneID" id="93510505"/>
<keyword evidence="4 6" id="KW-0067">ATP-binding</keyword>
<dbReference type="Proteomes" id="UP000018735">
    <property type="component" value="Chromosome"/>
</dbReference>
<evidence type="ECO:0000259" key="7">
    <source>
        <dbReference type="Pfam" id="PF01171"/>
    </source>
</evidence>
<dbReference type="SMR" id="A0A0F6CLE8"/>
<dbReference type="Gene3D" id="3.40.50.620">
    <property type="entry name" value="HUPs"/>
    <property type="match status" value="1"/>
</dbReference>
<dbReference type="GO" id="GO:0032267">
    <property type="term" value="F:tRNA(Ile)-lysidine synthase activity"/>
    <property type="evidence" value="ECO:0007669"/>
    <property type="project" value="UniProtKB-EC"/>
</dbReference>
<organism evidence="8 9">
    <name type="scientific">Mycoplasmoides gallisepticum S6</name>
    <dbReference type="NCBI Taxonomy" id="1006581"/>
    <lineage>
        <taxon>Bacteria</taxon>
        <taxon>Bacillati</taxon>
        <taxon>Mycoplasmatota</taxon>
        <taxon>Mycoplasmoidales</taxon>
        <taxon>Mycoplasmoidaceae</taxon>
        <taxon>Mycoplasmoides</taxon>
    </lineage>
</organism>
<dbReference type="CDD" id="cd01992">
    <property type="entry name" value="TilS_N"/>
    <property type="match status" value="1"/>
</dbReference>
<gene>
    <name evidence="6 8" type="primary">tilS</name>
    <name evidence="8" type="ORF">GCW_03730</name>
</gene>
<comment type="catalytic activity">
    <reaction evidence="5 6">
        <text>cytidine(34) in tRNA(Ile2) + L-lysine + ATP = lysidine(34) in tRNA(Ile2) + AMP + diphosphate + H(+)</text>
        <dbReference type="Rhea" id="RHEA:43744"/>
        <dbReference type="Rhea" id="RHEA-COMP:10625"/>
        <dbReference type="Rhea" id="RHEA-COMP:10670"/>
        <dbReference type="ChEBI" id="CHEBI:15378"/>
        <dbReference type="ChEBI" id="CHEBI:30616"/>
        <dbReference type="ChEBI" id="CHEBI:32551"/>
        <dbReference type="ChEBI" id="CHEBI:33019"/>
        <dbReference type="ChEBI" id="CHEBI:82748"/>
        <dbReference type="ChEBI" id="CHEBI:83665"/>
        <dbReference type="ChEBI" id="CHEBI:456215"/>
        <dbReference type="EC" id="6.3.4.19"/>
    </reaction>
</comment>
<evidence type="ECO:0000313" key="9">
    <source>
        <dbReference type="Proteomes" id="UP000018735"/>
    </source>
</evidence>
<evidence type="ECO:0000256" key="1">
    <source>
        <dbReference type="ARBA" id="ARBA00022598"/>
    </source>
</evidence>
<protein>
    <recommendedName>
        <fullName evidence="6">tRNA(Ile)-lysidine synthase</fullName>
        <ecNumber evidence="6">6.3.4.19</ecNumber>
    </recommendedName>
    <alternativeName>
        <fullName evidence="6">tRNA(Ile)-2-lysyl-cytidine synthase</fullName>
    </alternativeName>
    <alternativeName>
        <fullName evidence="6">tRNA(Ile)-lysidine synthetase</fullName>
    </alternativeName>
</protein>
<evidence type="ECO:0000256" key="2">
    <source>
        <dbReference type="ARBA" id="ARBA00022694"/>
    </source>
</evidence>
<comment type="subcellular location">
    <subcellularLocation>
        <location evidence="6">Cytoplasm</location>
    </subcellularLocation>
</comment>
<evidence type="ECO:0000256" key="5">
    <source>
        <dbReference type="ARBA" id="ARBA00048539"/>
    </source>
</evidence>
<comment type="function">
    <text evidence="6">Ligates lysine onto the cytidine present at position 34 of the AUA codon-specific tRNA(Ile) that contains the anticodon CAU, in an ATP-dependent manner. Cytidine is converted to lysidine, thus changing the amino acid specificity of the tRNA from methionine to isoleucine.</text>
</comment>
<accession>A0A0F6CLE8</accession>
<dbReference type="GO" id="GO:0006400">
    <property type="term" value="P:tRNA modification"/>
    <property type="evidence" value="ECO:0007669"/>
    <property type="project" value="UniProtKB-UniRule"/>
</dbReference>
<dbReference type="InterPro" id="IPR012795">
    <property type="entry name" value="tRNA_Ile_lys_synt_N"/>
</dbReference>
<evidence type="ECO:0000256" key="4">
    <source>
        <dbReference type="ARBA" id="ARBA00022840"/>
    </source>
</evidence>
<dbReference type="PANTHER" id="PTHR43033:SF1">
    <property type="entry name" value="TRNA(ILE)-LYSIDINE SYNTHASE-RELATED"/>
    <property type="match status" value="1"/>
</dbReference>
<dbReference type="GO" id="GO:0005737">
    <property type="term" value="C:cytoplasm"/>
    <property type="evidence" value="ECO:0007669"/>
    <property type="project" value="UniProtKB-SubCell"/>
</dbReference>
<sequence>MSTTNKKQYLIGVSGGPDSIYLLDRYQDQIKVACHINYNKRPTALRDQLIVSDYCLKNKIPLEILSVSPSYQYHKNFQDQARKIRYDFFLSTGLKYQVDQCLIAHHKDDFLETAIMQYDKNQEQLFYGLHQDSSYQSLKIFRPLLNLWKDEILSYLEQDNIVYGVDESNFLSTYQRNKIRTNLSKLTQEQKQAQLDFFLELNKKNQVRYQSVKDFFSSWDCNYLDLINSLEYYNLLYLWFSKNNIKYSKQKAENILSFLQKKNNKRFRLKAGVYLIKEGIKLKIVKL</sequence>
<keyword evidence="6" id="KW-0963">Cytoplasm</keyword>
<dbReference type="NCBIfam" id="TIGR02432">
    <property type="entry name" value="lysidine_TilS_N"/>
    <property type="match status" value="1"/>
</dbReference>
<dbReference type="HOGENOM" id="CLU_018869_0_2_14"/>
<reference evidence="8 9" key="1">
    <citation type="journal article" date="2011" name="PLoS ONE">
        <title>Core proteome of the minimal cell: comparative proteomics of three mollicute species.</title>
        <authorList>
            <person name="Fisunov G.Y."/>
            <person name="Alexeev D.G."/>
            <person name="Bazaleev N.A."/>
            <person name="Ladygina V.G."/>
            <person name="Galyamina M.A."/>
            <person name="Kondratov I.G."/>
            <person name="Zhukova N.A."/>
            <person name="Serebryakova M.V."/>
            <person name="Demina I.A."/>
            <person name="Govorun V.M."/>
        </authorList>
    </citation>
    <scope>NUCLEOTIDE SEQUENCE [LARGE SCALE GENOMIC DNA]</scope>
    <source>
        <strain evidence="8 9">S6</strain>
    </source>
</reference>
<dbReference type="eggNOG" id="COG0037">
    <property type="taxonomic scope" value="Bacteria"/>
</dbReference>
<feature type="binding site" evidence="6">
    <location>
        <begin position="14"/>
        <end position="19"/>
    </location>
    <ligand>
        <name>ATP</name>
        <dbReference type="ChEBI" id="CHEBI:30616"/>
    </ligand>
</feature>
<dbReference type="EMBL" id="CP006916">
    <property type="protein sequence ID" value="AHB99920.1"/>
    <property type="molecule type" value="Genomic_DNA"/>
</dbReference>
<dbReference type="GO" id="GO:0005524">
    <property type="term" value="F:ATP binding"/>
    <property type="evidence" value="ECO:0007669"/>
    <property type="project" value="UniProtKB-UniRule"/>
</dbReference>
<name>A0A0F6CLE8_MYCGL</name>
<keyword evidence="1 6" id="KW-0436">Ligase</keyword>
<dbReference type="AlphaFoldDB" id="A0A0F6CLE8"/>
<proteinExistence type="inferred from homology"/>
<evidence type="ECO:0000313" key="8">
    <source>
        <dbReference type="EMBL" id="AHB99920.1"/>
    </source>
</evidence>
<dbReference type="RefSeq" id="WP_011883464.1">
    <property type="nucleotide sequence ID" value="NC_023030.2"/>
</dbReference>
<keyword evidence="3 6" id="KW-0547">Nucleotide-binding</keyword>
<dbReference type="InterPro" id="IPR014729">
    <property type="entry name" value="Rossmann-like_a/b/a_fold"/>
</dbReference>
<comment type="similarity">
    <text evidence="6">Belongs to the tRNA(Ile)-lysidine synthase family.</text>
</comment>
<dbReference type="HAMAP" id="MF_01161">
    <property type="entry name" value="tRNA_Ile_lys_synt"/>
    <property type="match status" value="1"/>
</dbReference>